<dbReference type="EMBL" id="CP034752">
    <property type="protein sequence ID" value="QBH97283.1"/>
    <property type="molecule type" value="Genomic_DNA"/>
</dbReference>
<dbReference type="Pfam" id="PF02413">
    <property type="entry name" value="Caudo_TAP"/>
    <property type="match status" value="1"/>
</dbReference>
<dbReference type="InterPro" id="IPR051220">
    <property type="entry name" value="TFA_Chaperone"/>
</dbReference>
<dbReference type="KEGG" id="prag:EKN56_13275"/>
<accession>A0A411WM32</accession>
<protein>
    <submittedName>
        <fullName evidence="1">Tail fiber assembly protein</fullName>
    </submittedName>
</protein>
<dbReference type="PANTHER" id="PTHR34413">
    <property type="entry name" value="PROPHAGE TAIL FIBER ASSEMBLY PROTEIN HOMOLOG TFAE-RELATED-RELATED"/>
    <property type="match status" value="1"/>
</dbReference>
<proteinExistence type="predicted"/>
<keyword evidence="2" id="KW-1185">Reference proteome</keyword>
<gene>
    <name evidence="1" type="ORF">EKN56_13275</name>
</gene>
<dbReference type="AlphaFoldDB" id="A0A411WM32"/>
<sequence length="155" mass="17776">MYIGLHLVIKEDREIMFLYSAINNAFYPLEMKPLYESVGTWPVDGVDVDKLTFEAFSGNVPVGKVRASNEYGLPVWVDIPPPSREELISAARNEKAWLLTLVDTTLNTLKDAVELDMATDKEAERYTTWRKYRVLLSRIDVTKAPDIEWPDKPIE</sequence>
<organism evidence="1 2">
    <name type="scientific">Limnobaculum zhutongyuii</name>
    <dbReference type="NCBI Taxonomy" id="2498113"/>
    <lineage>
        <taxon>Bacteria</taxon>
        <taxon>Pseudomonadati</taxon>
        <taxon>Pseudomonadota</taxon>
        <taxon>Gammaproteobacteria</taxon>
        <taxon>Enterobacterales</taxon>
        <taxon>Budviciaceae</taxon>
        <taxon>Limnobaculum</taxon>
    </lineage>
</organism>
<evidence type="ECO:0000313" key="2">
    <source>
        <dbReference type="Proteomes" id="UP000293154"/>
    </source>
</evidence>
<reference evidence="1 2" key="1">
    <citation type="submission" date="2019-03" db="EMBL/GenBank/DDBJ databases">
        <title>Pragia sp. nov. isolated from the gut tract of Carduelis flavirostris.</title>
        <authorList>
            <person name="Ge Y."/>
        </authorList>
    </citation>
    <scope>NUCLEOTIDE SEQUENCE [LARGE SCALE GENOMIC DNA]</scope>
    <source>
        <strain evidence="1 2">CF-458</strain>
    </source>
</reference>
<dbReference type="Proteomes" id="UP000293154">
    <property type="component" value="Chromosome"/>
</dbReference>
<dbReference type="PANTHER" id="PTHR34413:SF2">
    <property type="entry name" value="PROPHAGE TAIL FIBER ASSEMBLY PROTEIN HOMOLOG TFAE-RELATED"/>
    <property type="match status" value="1"/>
</dbReference>
<dbReference type="InterPro" id="IPR003458">
    <property type="entry name" value="Phage_T4_Gp38_tail_assem"/>
</dbReference>
<name>A0A411WM32_9GAMM</name>
<evidence type="ECO:0000313" key="1">
    <source>
        <dbReference type="EMBL" id="QBH97283.1"/>
    </source>
</evidence>